<name>A0AAV9GSS8_9PEZI</name>
<sequence length="428" mass="47747">MWTRRDVKMVALSSTSFFHLVALATGAFAAPIRGGISGVLSRLLFPRADSFQCPVYESWKGARETCSGEEIIWNNKTTAGKYVTYYIPSSDRTVSRAGAARTKVAVDMIEGALEKGLAYYERWGAGIKVYLGIVGQYDAWGSASPLTDARENMEHCEVLIRFPGDREDPVVTLRTLKSTVHELYHCVQYAQNLKGRNSGTSEQRAWWMEGTARFFDGVMYPIATRVDAVLERGQFPEEYDPRISLVDQTYESALFYHYLHNVGTTPDQFNDWVATKTGRSTVAEDLADLEKTPLFADNWHGFAEAYVNNKVNYTATVPIKIVTPLSPFETRTLSGDVGSRVDTRSRSIGGFRFALGRYNLPPTTHYSVAWVEGLERRAVCTWRVARGEWQSVSESFDVIAGVAGTVEILCSCTKAAGCVSQFVFERKA</sequence>
<organism evidence="1 2">
    <name type="scientific">Podospora aff. communis PSN243</name>
    <dbReference type="NCBI Taxonomy" id="3040156"/>
    <lineage>
        <taxon>Eukaryota</taxon>
        <taxon>Fungi</taxon>
        <taxon>Dikarya</taxon>
        <taxon>Ascomycota</taxon>
        <taxon>Pezizomycotina</taxon>
        <taxon>Sordariomycetes</taxon>
        <taxon>Sordariomycetidae</taxon>
        <taxon>Sordariales</taxon>
        <taxon>Podosporaceae</taxon>
        <taxon>Podospora</taxon>
    </lineage>
</organism>
<dbReference type="AlphaFoldDB" id="A0AAV9GSS8"/>
<proteinExistence type="predicted"/>
<comment type="caution">
    <text evidence="1">The sequence shown here is derived from an EMBL/GenBank/DDBJ whole genome shotgun (WGS) entry which is preliminary data.</text>
</comment>
<reference evidence="1" key="2">
    <citation type="submission" date="2023-05" db="EMBL/GenBank/DDBJ databases">
        <authorList>
            <consortium name="Lawrence Berkeley National Laboratory"/>
            <person name="Steindorff A."/>
            <person name="Hensen N."/>
            <person name="Bonometti L."/>
            <person name="Westerberg I."/>
            <person name="Brannstrom I.O."/>
            <person name="Guillou S."/>
            <person name="Cros-Aarteil S."/>
            <person name="Calhoun S."/>
            <person name="Haridas S."/>
            <person name="Kuo A."/>
            <person name="Mondo S."/>
            <person name="Pangilinan J."/>
            <person name="Riley R."/>
            <person name="Labutti K."/>
            <person name="Andreopoulos B."/>
            <person name="Lipzen A."/>
            <person name="Chen C."/>
            <person name="Yanf M."/>
            <person name="Daum C."/>
            <person name="Ng V."/>
            <person name="Clum A."/>
            <person name="Ohm R."/>
            <person name="Martin F."/>
            <person name="Silar P."/>
            <person name="Natvig D."/>
            <person name="Lalanne C."/>
            <person name="Gautier V."/>
            <person name="Ament-Velasquez S.L."/>
            <person name="Kruys A."/>
            <person name="Hutchinson M.I."/>
            <person name="Powell A.J."/>
            <person name="Barry K."/>
            <person name="Miller A.N."/>
            <person name="Grigoriev I.V."/>
            <person name="Debuchy R."/>
            <person name="Gladieux P."/>
            <person name="Thoren M.H."/>
            <person name="Johannesson H."/>
        </authorList>
    </citation>
    <scope>NUCLEOTIDE SEQUENCE</scope>
    <source>
        <strain evidence="1">PSN243</strain>
    </source>
</reference>
<reference evidence="1" key="1">
    <citation type="journal article" date="2023" name="Mol. Phylogenet. Evol.">
        <title>Genome-scale phylogeny and comparative genomics of the fungal order Sordariales.</title>
        <authorList>
            <person name="Hensen N."/>
            <person name="Bonometti L."/>
            <person name="Westerberg I."/>
            <person name="Brannstrom I.O."/>
            <person name="Guillou S."/>
            <person name="Cros-Aarteil S."/>
            <person name="Calhoun S."/>
            <person name="Haridas S."/>
            <person name="Kuo A."/>
            <person name="Mondo S."/>
            <person name="Pangilinan J."/>
            <person name="Riley R."/>
            <person name="LaButti K."/>
            <person name="Andreopoulos B."/>
            <person name="Lipzen A."/>
            <person name="Chen C."/>
            <person name="Yan M."/>
            <person name="Daum C."/>
            <person name="Ng V."/>
            <person name="Clum A."/>
            <person name="Steindorff A."/>
            <person name="Ohm R.A."/>
            <person name="Martin F."/>
            <person name="Silar P."/>
            <person name="Natvig D.O."/>
            <person name="Lalanne C."/>
            <person name="Gautier V."/>
            <person name="Ament-Velasquez S.L."/>
            <person name="Kruys A."/>
            <person name="Hutchinson M.I."/>
            <person name="Powell A.J."/>
            <person name="Barry K."/>
            <person name="Miller A.N."/>
            <person name="Grigoriev I.V."/>
            <person name="Debuchy R."/>
            <person name="Gladieux P."/>
            <person name="Hiltunen Thoren M."/>
            <person name="Johannesson H."/>
        </authorList>
    </citation>
    <scope>NUCLEOTIDE SEQUENCE</scope>
    <source>
        <strain evidence="1">PSN243</strain>
    </source>
</reference>
<gene>
    <name evidence="1" type="ORF">QBC34DRAFT_402640</name>
</gene>
<evidence type="ECO:0000313" key="1">
    <source>
        <dbReference type="EMBL" id="KAK4450825.1"/>
    </source>
</evidence>
<dbReference type="Proteomes" id="UP001321760">
    <property type="component" value="Unassembled WGS sequence"/>
</dbReference>
<dbReference type="EMBL" id="MU865931">
    <property type="protein sequence ID" value="KAK4450825.1"/>
    <property type="molecule type" value="Genomic_DNA"/>
</dbReference>
<accession>A0AAV9GSS8</accession>
<keyword evidence="2" id="KW-1185">Reference proteome</keyword>
<protein>
    <submittedName>
        <fullName evidence="1">Uncharacterized protein</fullName>
    </submittedName>
</protein>
<evidence type="ECO:0000313" key="2">
    <source>
        <dbReference type="Proteomes" id="UP001321760"/>
    </source>
</evidence>